<gene>
    <name evidence="1" type="ORF">CPter91_4040</name>
</gene>
<evidence type="ECO:0000313" key="2">
    <source>
        <dbReference type="Proteomes" id="UP000074561"/>
    </source>
</evidence>
<dbReference type="KEGG" id="cpra:CPter91_4040"/>
<proteinExistence type="predicted"/>
<name>A0A127Q8F5_9BURK</name>
<dbReference type="EMBL" id="CP013234">
    <property type="protein sequence ID" value="AMP06360.1"/>
    <property type="molecule type" value="Genomic_DNA"/>
</dbReference>
<organism evidence="1 2">
    <name type="scientific">Collimonas pratensis</name>
    <dbReference type="NCBI Taxonomy" id="279113"/>
    <lineage>
        <taxon>Bacteria</taxon>
        <taxon>Pseudomonadati</taxon>
        <taxon>Pseudomonadota</taxon>
        <taxon>Betaproteobacteria</taxon>
        <taxon>Burkholderiales</taxon>
        <taxon>Oxalobacteraceae</taxon>
        <taxon>Collimonas</taxon>
    </lineage>
</organism>
<sequence>MDLSRPAQNGHEPPFVQALDLIFIDNFILAMHATTNGR</sequence>
<evidence type="ECO:0000313" key="1">
    <source>
        <dbReference type="EMBL" id="AMP06360.1"/>
    </source>
</evidence>
<dbReference type="STRING" id="279113.CPter91_4040"/>
<protein>
    <submittedName>
        <fullName evidence="1">Uncharacterized protein</fullName>
    </submittedName>
</protein>
<dbReference type="AlphaFoldDB" id="A0A127Q8F5"/>
<reference evidence="1 2" key="1">
    <citation type="submission" date="2015-11" db="EMBL/GenBank/DDBJ databases">
        <title>Exploring the genomic traits of fungus-feeding bacterial genus Collimonas.</title>
        <authorList>
            <person name="Song C."/>
            <person name="Schmidt R."/>
            <person name="de Jager V."/>
            <person name="Krzyzanowska D."/>
            <person name="Jongedijk E."/>
            <person name="Cankar K."/>
            <person name="Beekwilder J."/>
            <person name="van Veen A."/>
            <person name="de Boer W."/>
            <person name="van Veen J.A."/>
            <person name="Garbeva P."/>
        </authorList>
    </citation>
    <scope>NUCLEOTIDE SEQUENCE [LARGE SCALE GENOMIC DNA]</scope>
    <source>
        <strain evidence="1 2">Ter91</strain>
    </source>
</reference>
<accession>A0A127Q8F5</accession>
<dbReference type="Proteomes" id="UP000074561">
    <property type="component" value="Chromosome"/>
</dbReference>